<reference evidence="2" key="1">
    <citation type="submission" date="2022-12" db="EMBL/GenBank/DDBJ databases">
        <title>Polyphasic identification of a Novel Hot-Spring Cyanobacterium Ocullathermofonsia sinensis gen nov. sp. nov. and Genomic Insights on its Adaptations to the Thermal Habitat.</title>
        <authorList>
            <person name="Daroch M."/>
            <person name="Tang J."/>
            <person name="Jiang Y."/>
        </authorList>
    </citation>
    <scope>NUCLEOTIDE SEQUENCE</scope>
    <source>
        <strain evidence="2">PKUAC-SCTA174</strain>
    </source>
</reference>
<dbReference type="EMBL" id="CP113797">
    <property type="protein sequence ID" value="WAL60814.1"/>
    <property type="molecule type" value="Genomic_DNA"/>
</dbReference>
<proteinExistence type="predicted"/>
<protein>
    <submittedName>
        <fullName evidence="2">Ycf51 family protein</fullName>
    </submittedName>
</protein>
<keyword evidence="1" id="KW-0812">Transmembrane</keyword>
<keyword evidence="3" id="KW-1185">Reference proteome</keyword>
<sequence>MLTTADFSTYAQWAGIATLAFGALSGLAFLLKWGIRFRLVGVTGFMAVLTVGLFSLGLVPFTRTVIPGAVRFSTVFDSGAAQAVIVVPPTITESELTATLQQAASDLFSMGRLGRGEDQLTIRARTVLHPEPGVSQPLLLGQIKRSLSVREDENMAIELFPENLAKLPVSPAGTPAKL</sequence>
<keyword evidence="1" id="KW-1133">Transmembrane helix</keyword>
<accession>A0A9E9C7X5</accession>
<organism evidence="2 3">
    <name type="scientific">Thermocoleostomius sinensis A174</name>
    <dbReference type="NCBI Taxonomy" id="2016057"/>
    <lineage>
        <taxon>Bacteria</taxon>
        <taxon>Bacillati</taxon>
        <taxon>Cyanobacteriota</taxon>
        <taxon>Cyanophyceae</taxon>
        <taxon>Oculatellales</taxon>
        <taxon>Oculatellaceae</taxon>
        <taxon>Thermocoleostomius</taxon>
    </lineage>
</organism>
<keyword evidence="1" id="KW-0472">Membrane</keyword>
<dbReference type="Proteomes" id="UP001163152">
    <property type="component" value="Chromosome"/>
</dbReference>
<evidence type="ECO:0000313" key="2">
    <source>
        <dbReference type="EMBL" id="WAL60814.1"/>
    </source>
</evidence>
<dbReference type="KEGG" id="tsin:OXH18_02120"/>
<evidence type="ECO:0000256" key="1">
    <source>
        <dbReference type="SAM" id="Phobius"/>
    </source>
</evidence>
<dbReference type="RefSeq" id="WP_268610770.1">
    <property type="nucleotide sequence ID" value="NZ_CP113797.1"/>
</dbReference>
<feature type="transmembrane region" description="Helical" evidence="1">
    <location>
        <begin position="12"/>
        <end position="31"/>
    </location>
</feature>
<name>A0A9E9C7X5_9CYAN</name>
<dbReference type="AlphaFoldDB" id="A0A9E9C7X5"/>
<dbReference type="InterPro" id="IPR019664">
    <property type="entry name" value="Uncharacterised_Ycf51"/>
</dbReference>
<feature type="transmembrane region" description="Helical" evidence="1">
    <location>
        <begin position="38"/>
        <end position="61"/>
    </location>
</feature>
<evidence type="ECO:0000313" key="3">
    <source>
        <dbReference type="Proteomes" id="UP001163152"/>
    </source>
</evidence>
<gene>
    <name evidence="2" type="ORF">OXH18_02120</name>
</gene>
<dbReference type="Pfam" id="PF10726">
    <property type="entry name" value="DUF2518"/>
    <property type="match status" value="1"/>
</dbReference>